<protein>
    <submittedName>
        <fullName evidence="10">Scavenger receptor class B member 1-like isoform X1</fullName>
    </submittedName>
</protein>
<dbReference type="PRINTS" id="PR01609">
    <property type="entry name" value="CD36FAMILY"/>
</dbReference>
<feature type="transmembrane region" description="Helical" evidence="8">
    <location>
        <begin position="12"/>
        <end position="33"/>
    </location>
</feature>
<organism evidence="9 10">
    <name type="scientific">Sipha flava</name>
    <name type="common">yellow sugarcane aphid</name>
    <dbReference type="NCBI Taxonomy" id="143950"/>
    <lineage>
        <taxon>Eukaryota</taxon>
        <taxon>Metazoa</taxon>
        <taxon>Ecdysozoa</taxon>
        <taxon>Arthropoda</taxon>
        <taxon>Hexapoda</taxon>
        <taxon>Insecta</taxon>
        <taxon>Pterygota</taxon>
        <taxon>Neoptera</taxon>
        <taxon>Paraneoptera</taxon>
        <taxon>Hemiptera</taxon>
        <taxon>Sternorrhyncha</taxon>
        <taxon>Aphidomorpha</taxon>
        <taxon>Aphidoidea</taxon>
        <taxon>Aphididae</taxon>
        <taxon>Sipha</taxon>
    </lineage>
</organism>
<evidence type="ECO:0000256" key="7">
    <source>
        <dbReference type="ARBA" id="ARBA00023180"/>
    </source>
</evidence>
<proteinExistence type="inferred from homology"/>
<dbReference type="GO" id="GO:0005886">
    <property type="term" value="C:plasma membrane"/>
    <property type="evidence" value="ECO:0007669"/>
    <property type="project" value="UniProtKB-SubCell"/>
</dbReference>
<evidence type="ECO:0000256" key="3">
    <source>
        <dbReference type="ARBA" id="ARBA00022475"/>
    </source>
</evidence>
<dbReference type="GeneID" id="112691738"/>
<dbReference type="OrthoDB" id="18585at2759"/>
<evidence type="ECO:0000256" key="2">
    <source>
        <dbReference type="ARBA" id="ARBA00010532"/>
    </source>
</evidence>
<reference evidence="10" key="1">
    <citation type="submission" date="2025-08" db="UniProtKB">
        <authorList>
            <consortium name="RefSeq"/>
        </authorList>
    </citation>
    <scope>IDENTIFICATION</scope>
    <source>
        <tissue evidence="10">Whole body</tissue>
    </source>
</reference>
<sequence length="563" mass="63647">MLLNLGLSCRTGHARYGLCGFGLLIVSLALLYFDPVEIIKSTELKFVDKSYAYQLWQKPPVKVYVSVYIFNVTNADRFLEGEDEKLNVQEIGPYVYWEELENTNCTFNSNDTITYIPRRKLHFELSSSVGDPETDRIIIPNIPLLGFSSMLRNSPMFVNVVFNSLVEYQDSKPMLNLSVKEFLWGYDDNLVKMASNVLPTWINFDKFGLLDRMLDEGTNIITMAVPTERQKKRPYTIDQFNGSPMLHQWTKNDESADTPTLEKATEGILFPRHLTPDMNFPIYRKAFCRTLPLTYDSTGKMPDGYPVYLYKFQPEVFNSSLEDNHYYCPKDGCLPSGLSDISPCYYNIPVAVSFPHFYGGDPSLVENVNGVAPDAGKHESEVAVQPDLGIPLEVNIKIQLNLVVKATRFVNRAQKFNDLTLPICWLHLEVKSLPESLIALLYLCFNVGPVLVKAVVALTAAVGFFLVGLTVRRFGKNQQQQQQQQQQQANEPVRIEDCDHEDYGDGDVESGGLIAKRGAASSHLLITKHLLGDQLYLPLQHIVPTSSVIVDYEDYAPEHARGR</sequence>
<dbReference type="GO" id="GO:0005737">
    <property type="term" value="C:cytoplasm"/>
    <property type="evidence" value="ECO:0007669"/>
    <property type="project" value="TreeGrafter"/>
</dbReference>
<keyword evidence="9" id="KW-1185">Reference proteome</keyword>
<dbReference type="Pfam" id="PF01130">
    <property type="entry name" value="CD36"/>
    <property type="match status" value="1"/>
</dbReference>
<dbReference type="GO" id="GO:0005044">
    <property type="term" value="F:scavenger receptor activity"/>
    <property type="evidence" value="ECO:0007669"/>
    <property type="project" value="TreeGrafter"/>
</dbReference>
<evidence type="ECO:0000256" key="8">
    <source>
        <dbReference type="SAM" id="Phobius"/>
    </source>
</evidence>
<evidence type="ECO:0000256" key="4">
    <source>
        <dbReference type="ARBA" id="ARBA00022692"/>
    </source>
</evidence>
<dbReference type="PANTHER" id="PTHR11923">
    <property type="entry name" value="SCAVENGER RECEPTOR CLASS B TYPE-1 SR-B1"/>
    <property type="match status" value="1"/>
</dbReference>
<keyword evidence="5 8" id="KW-1133">Transmembrane helix</keyword>
<evidence type="ECO:0000256" key="6">
    <source>
        <dbReference type="ARBA" id="ARBA00023136"/>
    </source>
</evidence>
<evidence type="ECO:0000256" key="1">
    <source>
        <dbReference type="ARBA" id="ARBA00004236"/>
    </source>
</evidence>
<dbReference type="RefSeq" id="XP_025421898.1">
    <property type="nucleotide sequence ID" value="XM_025566113.1"/>
</dbReference>
<comment type="subcellular location">
    <subcellularLocation>
        <location evidence="1">Cell membrane</location>
    </subcellularLocation>
</comment>
<dbReference type="PANTHER" id="PTHR11923:SF104">
    <property type="entry name" value="FI07620P"/>
    <property type="match status" value="1"/>
</dbReference>
<keyword evidence="7" id="KW-0325">Glycoprotein</keyword>
<keyword evidence="3" id="KW-1003">Cell membrane</keyword>
<evidence type="ECO:0000313" key="10">
    <source>
        <dbReference type="RefSeq" id="XP_025421898.1"/>
    </source>
</evidence>
<dbReference type="Proteomes" id="UP000694846">
    <property type="component" value="Unplaced"/>
</dbReference>
<accession>A0A8B8GG06</accession>
<gene>
    <name evidence="10" type="primary">LOC112691738</name>
</gene>
<feature type="transmembrane region" description="Helical" evidence="8">
    <location>
        <begin position="450"/>
        <end position="471"/>
    </location>
</feature>
<comment type="similarity">
    <text evidence="2">Belongs to the CD36 family.</text>
</comment>
<keyword evidence="4 8" id="KW-0812">Transmembrane</keyword>
<dbReference type="InterPro" id="IPR002159">
    <property type="entry name" value="CD36_fam"/>
</dbReference>
<evidence type="ECO:0000256" key="5">
    <source>
        <dbReference type="ARBA" id="ARBA00022989"/>
    </source>
</evidence>
<name>A0A8B8GG06_9HEMI</name>
<evidence type="ECO:0000313" key="9">
    <source>
        <dbReference type="Proteomes" id="UP000694846"/>
    </source>
</evidence>
<dbReference type="AlphaFoldDB" id="A0A8B8GG06"/>
<keyword evidence="6 8" id="KW-0472">Membrane</keyword>